<keyword evidence="2" id="KW-0285">Flavoprotein</keyword>
<dbReference type="EC" id="1.14.13.-" evidence="6"/>
<sequence length="397" mass="43748">MKPWDVIVIGAGAAGLMCAAVAGQRGRRVLVLERANKPGKKILMSGGGRCNFTNLYTEPDNFLSENPHFCKSALSRYTQWDFIELVNKHGIAYHEKTLGQLFCDHRSQDILDMLLAESDAASVQVKTRCEIREVTCEEADQGFRLQTSLGEFHANALVVASGGLSVPTLGGSDFGYRLAQQFGHSLVPLRPALVPFTFSDGFKLLTEKLSGLSVSVRVTAGGKSFRENLLFTHRGLSGPAVLQVSSYWREGEEVHIDLLPDTDVASWLMAMKSQQPRTLLRTLLVRELPRKLVQELQALWWSERAETPLAEWPDKQLLAVAKQLNGWQLKPSGTEGYRTAEVTLGGVDTREVSSKTMESQLRPGLYFIGEVLDITGHLGGFNFQWAWASGVAAGQSV</sequence>
<organism evidence="6 7">
    <name type="scientific">Porticoccus litoralis</name>
    <dbReference type="NCBI Taxonomy" id="434086"/>
    <lineage>
        <taxon>Bacteria</taxon>
        <taxon>Pseudomonadati</taxon>
        <taxon>Pseudomonadota</taxon>
        <taxon>Gammaproteobacteria</taxon>
        <taxon>Cellvibrionales</taxon>
        <taxon>Porticoccaceae</taxon>
        <taxon>Porticoccus</taxon>
    </lineage>
</organism>
<dbReference type="InterPro" id="IPR057661">
    <property type="entry name" value="RsdA/BaiN/AoA(So)_Rossmann"/>
</dbReference>
<dbReference type="Pfam" id="PF03486">
    <property type="entry name" value="HI0933_like"/>
    <property type="match status" value="1"/>
</dbReference>
<dbReference type="NCBIfam" id="TIGR00275">
    <property type="entry name" value="aminoacetone oxidase family FAD-binding enzyme"/>
    <property type="match status" value="1"/>
</dbReference>
<dbReference type="InterPro" id="IPR023166">
    <property type="entry name" value="BaiN-like_dom_sf"/>
</dbReference>
<evidence type="ECO:0000256" key="3">
    <source>
        <dbReference type="ARBA" id="ARBA00022827"/>
    </source>
</evidence>
<comment type="cofactor">
    <cofactor evidence="1">
        <name>FAD</name>
        <dbReference type="ChEBI" id="CHEBI:57692"/>
    </cofactor>
</comment>
<dbReference type="Gene3D" id="2.40.30.10">
    <property type="entry name" value="Translation factors"/>
    <property type="match status" value="1"/>
</dbReference>
<protein>
    <submittedName>
        <fullName evidence="6">NAD(P)/FAD-dependent oxidoreductase</fullName>
        <ecNumber evidence="6">1.14.13.-</ecNumber>
    </submittedName>
</protein>
<dbReference type="Gene3D" id="1.10.8.260">
    <property type="entry name" value="HI0933 insert domain-like"/>
    <property type="match status" value="1"/>
</dbReference>
<evidence type="ECO:0000259" key="5">
    <source>
        <dbReference type="Pfam" id="PF22780"/>
    </source>
</evidence>
<dbReference type="SUPFAM" id="SSF51905">
    <property type="entry name" value="FAD/NAD(P)-binding domain"/>
    <property type="match status" value="1"/>
</dbReference>
<feature type="domain" description="RsdA/BaiN/AoA(So)-like insert" evidence="5">
    <location>
        <begin position="190"/>
        <end position="342"/>
    </location>
</feature>
<dbReference type="AlphaFoldDB" id="A0AAW8B714"/>
<evidence type="ECO:0000256" key="1">
    <source>
        <dbReference type="ARBA" id="ARBA00001974"/>
    </source>
</evidence>
<dbReference type="GO" id="GO:0016491">
    <property type="term" value="F:oxidoreductase activity"/>
    <property type="evidence" value="ECO:0007669"/>
    <property type="project" value="UniProtKB-KW"/>
</dbReference>
<comment type="caution">
    <text evidence="6">The sequence shown here is derived from an EMBL/GenBank/DDBJ whole genome shotgun (WGS) entry which is preliminary data.</text>
</comment>
<reference evidence="6" key="1">
    <citation type="journal article" date="2010" name="Int. J. Syst. Evol. Microbiol.">
        <title>Porticoccus litoralis gen. nov., sp. nov., a gammaproteobacterium isolated from the Yellow Sea.</title>
        <authorList>
            <person name="Oh H.M."/>
            <person name="Kim H."/>
            <person name="Kim K.M."/>
            <person name="Min G.S."/>
            <person name="Cho J.C."/>
        </authorList>
    </citation>
    <scope>NUCLEOTIDE SEQUENCE</scope>
    <source>
        <strain evidence="6">DSM 25064</strain>
    </source>
</reference>
<evidence type="ECO:0000256" key="2">
    <source>
        <dbReference type="ARBA" id="ARBA00022630"/>
    </source>
</evidence>
<accession>A0AAW8B714</accession>
<dbReference type="Pfam" id="PF22780">
    <property type="entry name" value="HI0933_like_1st"/>
    <property type="match status" value="1"/>
</dbReference>
<keyword evidence="3" id="KW-0274">FAD</keyword>
<dbReference type="RefSeq" id="WP_305171088.1">
    <property type="nucleotide sequence ID" value="NZ_JAUUUU010000007.1"/>
</dbReference>
<keyword evidence="6" id="KW-0560">Oxidoreductase</keyword>
<dbReference type="SUPFAM" id="SSF160996">
    <property type="entry name" value="HI0933 insert domain-like"/>
    <property type="match status" value="1"/>
</dbReference>
<gene>
    <name evidence="6" type="ORF">Q8A57_10625</name>
</gene>
<evidence type="ECO:0000313" key="6">
    <source>
        <dbReference type="EMBL" id="MDP1521423.1"/>
    </source>
</evidence>
<dbReference type="EMBL" id="JAUUUU010000007">
    <property type="protein sequence ID" value="MDP1521423.1"/>
    <property type="molecule type" value="Genomic_DNA"/>
</dbReference>
<evidence type="ECO:0000313" key="7">
    <source>
        <dbReference type="Proteomes" id="UP001178354"/>
    </source>
</evidence>
<dbReference type="Gene3D" id="3.50.50.60">
    <property type="entry name" value="FAD/NAD(P)-binding domain"/>
    <property type="match status" value="1"/>
</dbReference>
<keyword evidence="7" id="KW-1185">Reference proteome</keyword>
<dbReference type="Proteomes" id="UP001178354">
    <property type="component" value="Unassembled WGS sequence"/>
</dbReference>
<dbReference type="PANTHER" id="PTHR42887">
    <property type="entry name" value="OS12G0638800 PROTEIN"/>
    <property type="match status" value="1"/>
</dbReference>
<name>A0AAW8B714_9GAMM</name>
<dbReference type="PRINTS" id="PR00411">
    <property type="entry name" value="PNDRDTASEI"/>
</dbReference>
<reference evidence="6" key="2">
    <citation type="submission" date="2023-08" db="EMBL/GenBank/DDBJ databases">
        <authorList>
            <person name="Luo J."/>
        </authorList>
    </citation>
    <scope>NUCLEOTIDE SEQUENCE</scope>
    <source>
        <strain evidence="6">DSM 25064</strain>
    </source>
</reference>
<proteinExistence type="predicted"/>
<dbReference type="InterPro" id="IPR036188">
    <property type="entry name" value="FAD/NAD-bd_sf"/>
</dbReference>
<dbReference type="InterPro" id="IPR004792">
    <property type="entry name" value="BaiN-like"/>
</dbReference>
<feature type="domain" description="RsdA/BaiN/AoA(So)-like Rossmann fold-like" evidence="4">
    <location>
        <begin position="5"/>
        <end position="395"/>
    </location>
</feature>
<dbReference type="InterPro" id="IPR055178">
    <property type="entry name" value="RsdA/BaiN/AoA(So)-like_dom"/>
</dbReference>
<dbReference type="PANTHER" id="PTHR42887:SF2">
    <property type="entry name" value="OS12G0638800 PROTEIN"/>
    <property type="match status" value="1"/>
</dbReference>
<evidence type="ECO:0000259" key="4">
    <source>
        <dbReference type="Pfam" id="PF03486"/>
    </source>
</evidence>